<proteinExistence type="predicted"/>
<sequence length="325" mass="37328">MFSLLLFLTTALTPQAEELLERGIEASHVEDYVKARIAYAKAKRLCPKDPAPYFLDGALTFIYMVDFVTDSLEDQFDKDMNKAEELAKAGVETNGENARDLFFIGSVQIFRMVRHGWRRQYLRALSAGSAALDPLLKAVELDPNLYDAYLAKGAFDYFSGRVNRYIPGVPAEATVETGIDEIRMVYEKGTYFKASAGQALSWMLAEEDRTKEALEVSRELVNSYPDARTFRWELGELYLDLWMWEEAKELYKELLADVRRDQPKCYTNIYQIKLRLAQVYAGMGDDENARRCCLEVIINKDRIRRDLGYSDIVKDAEKLLRHLDG</sequence>
<dbReference type="SUPFAM" id="SSF48452">
    <property type="entry name" value="TPR-like"/>
    <property type="match status" value="1"/>
</dbReference>
<dbReference type="InterPro" id="IPR011990">
    <property type="entry name" value="TPR-like_helical_dom_sf"/>
</dbReference>
<name>A0A532UQS6_UNCT6</name>
<dbReference type="AlphaFoldDB" id="A0A532UQS6"/>
<gene>
    <name evidence="1" type="ORF">CEE36_11145</name>
</gene>
<dbReference type="Proteomes" id="UP000317778">
    <property type="component" value="Unassembled WGS sequence"/>
</dbReference>
<dbReference type="EMBL" id="NJBO01000034">
    <property type="protein sequence ID" value="TKJ37294.1"/>
    <property type="molecule type" value="Genomic_DNA"/>
</dbReference>
<evidence type="ECO:0000313" key="1">
    <source>
        <dbReference type="EMBL" id="TKJ37294.1"/>
    </source>
</evidence>
<reference evidence="1 2" key="1">
    <citation type="submission" date="2017-06" db="EMBL/GenBank/DDBJ databases">
        <title>Novel microbial phyla capable of carbon fixation and sulfur reduction in deep-sea sediments.</title>
        <authorList>
            <person name="Huang J."/>
            <person name="Baker B."/>
            <person name="Wang Y."/>
        </authorList>
    </citation>
    <scope>NUCLEOTIDE SEQUENCE [LARGE SCALE GENOMIC DNA]</scope>
    <source>
        <strain evidence="1">B3_TA06</strain>
    </source>
</reference>
<organism evidence="1 2">
    <name type="scientific">candidate division TA06 bacterium B3_TA06</name>
    <dbReference type="NCBI Taxonomy" id="2012487"/>
    <lineage>
        <taxon>Bacteria</taxon>
        <taxon>Bacteria division TA06</taxon>
    </lineage>
</organism>
<evidence type="ECO:0000313" key="2">
    <source>
        <dbReference type="Proteomes" id="UP000317778"/>
    </source>
</evidence>
<accession>A0A532UQS6</accession>
<dbReference type="Gene3D" id="1.25.40.10">
    <property type="entry name" value="Tetratricopeptide repeat domain"/>
    <property type="match status" value="2"/>
</dbReference>
<evidence type="ECO:0008006" key="3">
    <source>
        <dbReference type="Google" id="ProtNLM"/>
    </source>
</evidence>
<comment type="caution">
    <text evidence="1">The sequence shown here is derived from an EMBL/GenBank/DDBJ whole genome shotgun (WGS) entry which is preliminary data.</text>
</comment>
<protein>
    <recommendedName>
        <fullName evidence="3">Outer membrane lipoprotein BamD-like domain-containing protein</fullName>
    </recommendedName>
</protein>